<accession>A0A420H6G3</accession>
<keyword evidence="2" id="KW-0539">Nucleus</keyword>
<comment type="caution">
    <text evidence="4">The sequence shown here is derived from an EMBL/GenBank/DDBJ whole genome shotgun (WGS) entry which is preliminary data.</text>
</comment>
<dbReference type="EMBL" id="MCBR01022524">
    <property type="protein sequence ID" value="RKF53061.1"/>
    <property type="molecule type" value="Genomic_DNA"/>
</dbReference>
<dbReference type="Pfam" id="PF13934">
    <property type="entry name" value="ELYS"/>
    <property type="match status" value="1"/>
</dbReference>
<name>A0A420H6G3_9PEZI</name>
<evidence type="ECO:0000256" key="1">
    <source>
        <dbReference type="ARBA" id="ARBA00004123"/>
    </source>
</evidence>
<sequence>MFCLTKFEEIFGCIDVVSYDQSYSLQICTNRECLGTLFIDRILKILEIENPIELYPPGPSTDLSRLHRVVNETSGTDHHKFSIFYYVFLDIDKITNKDKYSKAFEQKFLLPKKYQILMKGLWLMDHQEFELALQFITHPSLIPSFSDEILEVLIENSNNDLNLPLIYYHTVQPTLNTKRAMDCLFSALARCSVTDAFYISRTQNEFFQKYIFEMLVKIVIGDSSHDTKADRCLELVNLPFTPQEDNWFCDYLLHGEGKALDGAKDTYMMRLVGTGRFSEFLSVEDINNKSINELNWGILSNTVKSGLGPRSGP</sequence>
<dbReference type="AlphaFoldDB" id="A0A420H6G3"/>
<protein>
    <submittedName>
        <fullName evidence="4">Protein ELYS</fullName>
    </submittedName>
</protein>
<evidence type="ECO:0000313" key="5">
    <source>
        <dbReference type="Proteomes" id="UP000285405"/>
    </source>
</evidence>
<dbReference type="GO" id="GO:0005634">
    <property type="term" value="C:nucleus"/>
    <property type="evidence" value="ECO:0007669"/>
    <property type="project" value="UniProtKB-SubCell"/>
</dbReference>
<feature type="domain" description="ELYS-like" evidence="3">
    <location>
        <begin position="36"/>
        <end position="255"/>
    </location>
</feature>
<dbReference type="Proteomes" id="UP000285405">
    <property type="component" value="Unassembled WGS sequence"/>
</dbReference>
<proteinExistence type="predicted"/>
<dbReference type="OrthoDB" id="20729at2759"/>
<gene>
    <name evidence="4" type="ORF">GcC1_225007</name>
</gene>
<dbReference type="InterPro" id="IPR025151">
    <property type="entry name" value="ELYS_dom"/>
</dbReference>
<reference evidence="4 5" key="1">
    <citation type="journal article" date="2018" name="BMC Genomics">
        <title>Comparative genome analyses reveal sequence features reflecting distinct modes of host-adaptation between dicot and monocot powdery mildew.</title>
        <authorList>
            <person name="Wu Y."/>
            <person name="Ma X."/>
            <person name="Pan Z."/>
            <person name="Kale S.D."/>
            <person name="Song Y."/>
            <person name="King H."/>
            <person name="Zhang Q."/>
            <person name="Presley C."/>
            <person name="Deng X."/>
            <person name="Wei C.I."/>
            <person name="Xiao S."/>
        </authorList>
    </citation>
    <scope>NUCLEOTIDE SEQUENCE [LARGE SCALE GENOMIC DNA]</scope>
    <source>
        <strain evidence="4">UCSC1</strain>
    </source>
</reference>
<comment type="subcellular location">
    <subcellularLocation>
        <location evidence="1">Nucleus</location>
    </subcellularLocation>
</comment>
<evidence type="ECO:0000313" key="4">
    <source>
        <dbReference type="EMBL" id="RKF53061.1"/>
    </source>
</evidence>
<organism evidence="4 5">
    <name type="scientific">Golovinomyces cichoracearum</name>
    <dbReference type="NCBI Taxonomy" id="62708"/>
    <lineage>
        <taxon>Eukaryota</taxon>
        <taxon>Fungi</taxon>
        <taxon>Dikarya</taxon>
        <taxon>Ascomycota</taxon>
        <taxon>Pezizomycotina</taxon>
        <taxon>Leotiomycetes</taxon>
        <taxon>Erysiphales</taxon>
        <taxon>Erysiphaceae</taxon>
        <taxon>Golovinomyces</taxon>
    </lineage>
</organism>
<evidence type="ECO:0000259" key="3">
    <source>
        <dbReference type="Pfam" id="PF13934"/>
    </source>
</evidence>
<evidence type="ECO:0000256" key="2">
    <source>
        <dbReference type="ARBA" id="ARBA00023242"/>
    </source>
</evidence>